<evidence type="ECO:0000256" key="1">
    <source>
        <dbReference type="SAM" id="Phobius"/>
    </source>
</evidence>
<dbReference type="AlphaFoldDB" id="A0A0V8IYJ3"/>
<evidence type="ECO:0000313" key="2">
    <source>
        <dbReference type="EMBL" id="KSU79738.1"/>
    </source>
</evidence>
<evidence type="ECO:0000313" key="3">
    <source>
        <dbReference type="Proteomes" id="UP000054099"/>
    </source>
</evidence>
<keyword evidence="1" id="KW-0812">Transmembrane</keyword>
<dbReference type="EMBL" id="LNQN01000008">
    <property type="protein sequence ID" value="KSU79738.1"/>
    <property type="molecule type" value="Genomic_DNA"/>
</dbReference>
<name>A0A0V8IYJ3_9BACL</name>
<feature type="transmembrane region" description="Helical" evidence="1">
    <location>
        <begin position="7"/>
        <end position="28"/>
    </location>
</feature>
<dbReference type="OrthoDB" id="2355666at2"/>
<evidence type="ECO:0008006" key="4">
    <source>
        <dbReference type="Google" id="ProtNLM"/>
    </source>
</evidence>
<proteinExistence type="predicted"/>
<keyword evidence="3" id="KW-1185">Reference proteome</keyword>
<comment type="caution">
    <text evidence="2">The sequence shown here is derived from an EMBL/GenBank/DDBJ whole genome shotgun (WGS) entry which is preliminary data.</text>
</comment>
<gene>
    <name evidence="2" type="ORF">AS030_21015</name>
</gene>
<dbReference type="Pfam" id="PF14146">
    <property type="entry name" value="DUF4305"/>
    <property type="match status" value="1"/>
</dbReference>
<organism evidence="2 3">
    <name type="scientific">Fictibacillus enclensis</name>
    <dbReference type="NCBI Taxonomy" id="1017270"/>
    <lineage>
        <taxon>Bacteria</taxon>
        <taxon>Bacillati</taxon>
        <taxon>Bacillota</taxon>
        <taxon>Bacilli</taxon>
        <taxon>Bacillales</taxon>
        <taxon>Fictibacillaceae</taxon>
        <taxon>Fictibacillus</taxon>
    </lineage>
</organism>
<dbReference type="InterPro" id="IPR025426">
    <property type="entry name" value="DUF4305"/>
</dbReference>
<accession>A0A0V8IYJ3</accession>
<protein>
    <recommendedName>
        <fullName evidence="4">DUF4305 domain-containing protein</fullName>
    </recommendedName>
</protein>
<keyword evidence="1" id="KW-0472">Membrane</keyword>
<reference evidence="2 3" key="1">
    <citation type="journal article" date="2014" name="Antonie Van Leeuwenhoek">
        <title>Fictibacillus enclensis sp. nov., isolated from marine sediment.</title>
        <authorList>
            <person name="Dastager S.G."/>
            <person name="Mawlankar R."/>
            <person name="Srinivasan K."/>
            <person name="Tang S.K."/>
            <person name="Lee J.C."/>
            <person name="Ramana V.V."/>
            <person name="Shouche Y.S."/>
        </authorList>
    </citation>
    <scope>NUCLEOTIDE SEQUENCE [LARGE SCALE GENOMIC DNA]</scope>
    <source>
        <strain evidence="2 3">NIO-1003</strain>
    </source>
</reference>
<sequence>MRTSPFFMSGLYTVMGVLFTWLAIHYSSEYGVTGIWTLITMLVATFDFANAIKYYRLHRHIKKYKK</sequence>
<feature type="transmembrane region" description="Helical" evidence="1">
    <location>
        <begin position="34"/>
        <end position="55"/>
    </location>
</feature>
<dbReference type="RefSeq" id="WP_061975433.1">
    <property type="nucleotide sequence ID" value="NZ_FMAV01000006.1"/>
</dbReference>
<keyword evidence="1" id="KW-1133">Transmembrane helix</keyword>
<dbReference type="Proteomes" id="UP000054099">
    <property type="component" value="Unassembled WGS sequence"/>
</dbReference>